<comment type="caution">
    <text evidence="14">The sequence shown here is derived from an EMBL/GenBank/DDBJ whole genome shotgun (WGS) entry which is preliminary data.</text>
</comment>
<dbReference type="RefSeq" id="WP_058212257.1">
    <property type="nucleotide sequence ID" value="NZ_CP191279.1"/>
</dbReference>
<dbReference type="FunFam" id="3.40.50.300:FF:000078">
    <property type="entry name" value="Elongation factor 4"/>
    <property type="match status" value="1"/>
</dbReference>
<accession>A0A0V8DWJ9</accession>
<dbReference type="PANTHER" id="PTHR43512:SF4">
    <property type="entry name" value="TRANSLATION FACTOR GUF1 HOMOLOG, CHLOROPLASTIC"/>
    <property type="match status" value="1"/>
</dbReference>
<keyword evidence="2 12" id="KW-1003">Cell membrane</keyword>
<dbReference type="NCBIfam" id="TIGR00231">
    <property type="entry name" value="small_GTP"/>
    <property type="match status" value="1"/>
</dbReference>
<dbReference type="Pfam" id="PF14492">
    <property type="entry name" value="EFG_III"/>
    <property type="match status" value="1"/>
</dbReference>
<comment type="similarity">
    <text evidence="1 12">Belongs to the TRAFAC class translation factor GTPase superfamily. Classic translation factor GTPase family. LepA subfamily.</text>
</comment>
<proteinExistence type="inferred from homology"/>
<evidence type="ECO:0000256" key="8">
    <source>
        <dbReference type="ARBA" id="ARBA00050293"/>
    </source>
</evidence>
<dbReference type="Gene3D" id="3.30.70.240">
    <property type="match status" value="1"/>
</dbReference>
<dbReference type="InterPro" id="IPR031157">
    <property type="entry name" value="G_TR_CS"/>
</dbReference>
<dbReference type="InterPro" id="IPR000640">
    <property type="entry name" value="EFG_V-like"/>
</dbReference>
<evidence type="ECO:0000256" key="9">
    <source>
        <dbReference type="ARBA" id="ARBA00057626"/>
    </source>
</evidence>
<dbReference type="Proteomes" id="UP000053719">
    <property type="component" value="Unassembled WGS sequence"/>
</dbReference>
<evidence type="ECO:0000256" key="4">
    <source>
        <dbReference type="ARBA" id="ARBA00022801"/>
    </source>
</evidence>
<sequence>MNLQEMNARKEKIRNFSIIAHIDHGKSTLADRILEQTETVSKREMQAQLLDSMDLERERGITIKLNAIELNYKAKDGETYIFHLIDTPGHVDFTYEVSRSLAACEGAILVVDAAQGIEAQTLANVYLALDNDLEILPVINKIDLPAADPEMVRQEIEDVIGLDASEAILASAKAGIGIEEILEQIVEKVPAPQGEVDAPLKALIFDSVYDAYRGVILQIRVIDGSLKVGDRIQLMSNGKEFDVTEVGIFTPKAVSRDYLMAGDVGYVAASIKTVADTRVGDTVTLASNPATEALKGYKEMNPMVFAGIYPIESNKFNDLREALEKLQLNDASLRFEPETSQALGFGFRCGFLGLLHMDVIQERLEREFGIDLIMTAPSVVYHINTTDGETLEVANPSEFPDPTRIENIEEPFVKAQIMVPNDFVGPVMELAQRKRGIFLTMDYLDANRVNIIYNIPLSEIVFDFFDKLKSSTKGYASFDYEISDYRPSNLVKMDILLNAEKVDALSFIVHKDFAFERGKVIVEKLKKLIPRQQFEVPIQATIGNKIVARSDIKALRKNVLAKCYGGDISRKRKLLEKQKAGKKRMKAIGSVEVPQEAFLSVLSMDEE</sequence>
<dbReference type="FunFam" id="2.40.30.10:FF:000015">
    <property type="entry name" value="Translation factor GUF1, mitochondrial"/>
    <property type="match status" value="1"/>
</dbReference>
<dbReference type="GO" id="GO:0003924">
    <property type="term" value="F:GTPase activity"/>
    <property type="evidence" value="ECO:0007669"/>
    <property type="project" value="UniProtKB-UniRule"/>
</dbReference>
<organism evidence="14 15">
    <name type="scientific">Lactococcus lactis subsp. lactis</name>
    <name type="common">Streptococcus lactis</name>
    <dbReference type="NCBI Taxonomy" id="1360"/>
    <lineage>
        <taxon>Bacteria</taxon>
        <taxon>Bacillati</taxon>
        <taxon>Bacillota</taxon>
        <taxon>Bacilli</taxon>
        <taxon>Lactobacillales</taxon>
        <taxon>Streptococcaceae</taxon>
        <taxon>Lactococcus</taxon>
    </lineage>
</organism>
<dbReference type="FunFam" id="3.30.70.240:FF:000007">
    <property type="entry name" value="Translation factor GUF1, mitochondrial"/>
    <property type="match status" value="1"/>
</dbReference>
<comment type="function">
    <text evidence="9 12">Required for accurate and efficient protein synthesis under certain stress conditions. May act as a fidelity factor of the translation reaction, by catalyzing a one-codon backward translocation of tRNAs on improperly translocated ribosomes. Back-translocation proceeds from a post-translocation (POST) complex to a pre-translocation (PRE) complex, thus giving elongation factor G a second chance to translocate the tRNAs correctly. Binds to ribosomes in a GTP-dependent manner.</text>
</comment>
<dbReference type="FunFam" id="3.30.70.2570:FF:000001">
    <property type="entry name" value="Translation factor GUF1, mitochondrial"/>
    <property type="match status" value="1"/>
</dbReference>
<dbReference type="Gene3D" id="2.40.30.10">
    <property type="entry name" value="Translation factors"/>
    <property type="match status" value="1"/>
</dbReference>
<dbReference type="InterPro" id="IPR041095">
    <property type="entry name" value="EFG_II"/>
</dbReference>
<dbReference type="EC" id="3.6.5.n1" evidence="11 12"/>
<keyword evidence="4 12" id="KW-0378">Hydrolase</keyword>
<dbReference type="InterPro" id="IPR005225">
    <property type="entry name" value="Small_GTP-bd"/>
</dbReference>
<feature type="domain" description="Tr-type G" evidence="13">
    <location>
        <begin position="11"/>
        <end position="193"/>
    </location>
</feature>
<evidence type="ECO:0000256" key="2">
    <source>
        <dbReference type="ARBA" id="ARBA00022475"/>
    </source>
</evidence>
<dbReference type="SUPFAM" id="SSF52540">
    <property type="entry name" value="P-loop containing nucleoside triphosphate hydrolases"/>
    <property type="match status" value="1"/>
</dbReference>
<dbReference type="InterPro" id="IPR000795">
    <property type="entry name" value="T_Tr_GTP-bd_dom"/>
</dbReference>
<dbReference type="InterPro" id="IPR038363">
    <property type="entry name" value="LepA_C_sf"/>
</dbReference>
<dbReference type="PANTHER" id="PTHR43512">
    <property type="entry name" value="TRANSLATION FACTOR GUF1-RELATED"/>
    <property type="match status" value="1"/>
</dbReference>
<keyword evidence="7 12" id="KW-0472">Membrane</keyword>
<evidence type="ECO:0000256" key="7">
    <source>
        <dbReference type="ARBA" id="ARBA00023136"/>
    </source>
</evidence>
<dbReference type="PROSITE" id="PS00301">
    <property type="entry name" value="G_TR_1"/>
    <property type="match status" value="1"/>
</dbReference>
<dbReference type="SUPFAM" id="SSF50447">
    <property type="entry name" value="Translation proteins"/>
    <property type="match status" value="1"/>
</dbReference>
<dbReference type="InterPro" id="IPR035647">
    <property type="entry name" value="EFG_III/V"/>
</dbReference>
<dbReference type="InterPro" id="IPR027417">
    <property type="entry name" value="P-loop_NTPase"/>
</dbReference>
<dbReference type="NCBIfam" id="TIGR01393">
    <property type="entry name" value="lepA"/>
    <property type="match status" value="1"/>
</dbReference>
<evidence type="ECO:0000256" key="1">
    <source>
        <dbReference type="ARBA" id="ARBA00005454"/>
    </source>
</evidence>
<dbReference type="Pfam" id="PF00679">
    <property type="entry name" value="EFG_C"/>
    <property type="match status" value="1"/>
</dbReference>
<dbReference type="Pfam" id="PF00009">
    <property type="entry name" value="GTP_EFTU"/>
    <property type="match status" value="1"/>
</dbReference>
<dbReference type="InterPro" id="IPR009000">
    <property type="entry name" value="Transl_B-barrel_sf"/>
</dbReference>
<dbReference type="InterPro" id="IPR013842">
    <property type="entry name" value="LepA_CTD"/>
</dbReference>
<keyword evidence="14" id="KW-0251">Elongation factor</keyword>
<dbReference type="Pfam" id="PF06421">
    <property type="entry name" value="LepA_C"/>
    <property type="match status" value="1"/>
</dbReference>
<dbReference type="PRINTS" id="PR00315">
    <property type="entry name" value="ELONGATNFCT"/>
</dbReference>
<evidence type="ECO:0000313" key="14">
    <source>
        <dbReference type="EMBL" id="KSU17920.1"/>
    </source>
</evidence>
<dbReference type="HAMAP" id="MF_00071">
    <property type="entry name" value="LepA"/>
    <property type="match status" value="1"/>
</dbReference>
<dbReference type="GO" id="GO:0005525">
    <property type="term" value="F:GTP binding"/>
    <property type="evidence" value="ECO:0007669"/>
    <property type="project" value="UniProtKB-UniRule"/>
</dbReference>
<keyword evidence="6 12" id="KW-0342">GTP-binding</keyword>
<dbReference type="CDD" id="cd03699">
    <property type="entry name" value="EF4_II"/>
    <property type="match status" value="1"/>
</dbReference>
<dbReference type="CDD" id="cd16260">
    <property type="entry name" value="EF4_III"/>
    <property type="match status" value="1"/>
</dbReference>
<evidence type="ECO:0000256" key="10">
    <source>
        <dbReference type="ARBA" id="ARBA00061052"/>
    </source>
</evidence>
<evidence type="ECO:0000313" key="15">
    <source>
        <dbReference type="Proteomes" id="UP000053719"/>
    </source>
</evidence>
<dbReference type="GO" id="GO:0003746">
    <property type="term" value="F:translation elongation factor activity"/>
    <property type="evidence" value="ECO:0007669"/>
    <property type="project" value="UniProtKB-UniRule"/>
</dbReference>
<dbReference type="Pfam" id="PF03144">
    <property type="entry name" value="GTP_EFTU_D2"/>
    <property type="match status" value="1"/>
</dbReference>
<dbReference type="AlphaFoldDB" id="A0A0V8DWJ9"/>
<dbReference type="InterPro" id="IPR035654">
    <property type="entry name" value="LepA_IV"/>
</dbReference>
<dbReference type="InterPro" id="IPR006297">
    <property type="entry name" value="EF-4"/>
</dbReference>
<comment type="subcellular location">
    <subcellularLocation>
        <location evidence="12">Cell membrane</location>
        <topology evidence="12">Peripheral membrane protein</topology>
        <orientation evidence="12">Cytoplasmic side</orientation>
    </subcellularLocation>
</comment>
<evidence type="ECO:0000256" key="6">
    <source>
        <dbReference type="ARBA" id="ARBA00023134"/>
    </source>
</evidence>
<keyword evidence="3 12" id="KW-0547">Nucleotide-binding</keyword>
<name>A0A0V8DWJ9_LACLL</name>
<dbReference type="GO" id="GO:0045727">
    <property type="term" value="P:positive regulation of translation"/>
    <property type="evidence" value="ECO:0007669"/>
    <property type="project" value="UniProtKB-UniRule"/>
</dbReference>
<dbReference type="CDD" id="cd01890">
    <property type="entry name" value="LepA"/>
    <property type="match status" value="1"/>
</dbReference>
<feature type="binding site" evidence="12">
    <location>
        <begin position="23"/>
        <end position="28"/>
    </location>
    <ligand>
        <name>GTP</name>
        <dbReference type="ChEBI" id="CHEBI:37565"/>
    </ligand>
</feature>
<dbReference type="EMBL" id="LKLU01000140">
    <property type="protein sequence ID" value="KSU17920.1"/>
    <property type="molecule type" value="Genomic_DNA"/>
</dbReference>
<dbReference type="SUPFAM" id="SSF54980">
    <property type="entry name" value="EF-G C-terminal domain-like"/>
    <property type="match status" value="2"/>
</dbReference>
<reference evidence="15" key="1">
    <citation type="submission" date="2015-10" db="EMBL/GenBank/DDBJ databases">
        <title>Draft Genome Sequences of 11 Lactococcus lactis subspecies cremoris strains.</title>
        <authorList>
            <person name="Wels M."/>
            <person name="Backus L."/>
            <person name="Boekhorst J."/>
            <person name="Dijkstra A."/>
            <person name="Beerthuizen M."/>
            <person name="Kelly W."/>
            <person name="Siezen R."/>
            <person name="Bachmann H."/>
            <person name="Van Hijum S."/>
        </authorList>
    </citation>
    <scope>NUCLEOTIDE SEQUENCE [LARGE SCALE GENOMIC DNA]</scope>
    <source>
        <strain evidence="15">M20</strain>
    </source>
</reference>
<feature type="binding site" evidence="12">
    <location>
        <begin position="140"/>
        <end position="143"/>
    </location>
    <ligand>
        <name>GTP</name>
        <dbReference type="ChEBI" id="CHEBI:37565"/>
    </ligand>
</feature>
<evidence type="ECO:0000256" key="3">
    <source>
        <dbReference type="ARBA" id="ARBA00022741"/>
    </source>
</evidence>
<comment type="similarity">
    <text evidence="10">Belongs to the GTP-binding elongation factor family. LepA subfamily.</text>
</comment>
<dbReference type="PROSITE" id="PS51722">
    <property type="entry name" value="G_TR_2"/>
    <property type="match status" value="1"/>
</dbReference>
<evidence type="ECO:0000256" key="11">
    <source>
        <dbReference type="ARBA" id="ARBA00066744"/>
    </source>
</evidence>
<evidence type="ECO:0000256" key="12">
    <source>
        <dbReference type="HAMAP-Rule" id="MF_00071"/>
    </source>
</evidence>
<dbReference type="GO" id="GO:0005886">
    <property type="term" value="C:plasma membrane"/>
    <property type="evidence" value="ECO:0007669"/>
    <property type="project" value="UniProtKB-SubCell"/>
</dbReference>
<evidence type="ECO:0000259" key="13">
    <source>
        <dbReference type="PROSITE" id="PS51722"/>
    </source>
</evidence>
<keyword evidence="5 12" id="KW-0648">Protein biosynthesis</keyword>
<gene>
    <name evidence="12" type="primary">lepA</name>
    <name evidence="14" type="ORF">M20_2512</name>
</gene>
<comment type="catalytic activity">
    <reaction evidence="8 12">
        <text>GTP + H2O = GDP + phosphate + H(+)</text>
        <dbReference type="Rhea" id="RHEA:19669"/>
        <dbReference type="ChEBI" id="CHEBI:15377"/>
        <dbReference type="ChEBI" id="CHEBI:15378"/>
        <dbReference type="ChEBI" id="CHEBI:37565"/>
        <dbReference type="ChEBI" id="CHEBI:43474"/>
        <dbReference type="ChEBI" id="CHEBI:58189"/>
        <dbReference type="EC" id="3.6.5.n1"/>
    </reaction>
</comment>
<dbReference type="CDD" id="cd03709">
    <property type="entry name" value="lepA_C"/>
    <property type="match status" value="1"/>
</dbReference>
<dbReference type="Gene3D" id="3.30.70.2570">
    <property type="entry name" value="Elongation factor 4, C-terminal domain"/>
    <property type="match status" value="1"/>
</dbReference>
<dbReference type="GO" id="GO:0043022">
    <property type="term" value="F:ribosome binding"/>
    <property type="evidence" value="ECO:0007669"/>
    <property type="project" value="UniProtKB-UniRule"/>
</dbReference>
<protein>
    <recommendedName>
        <fullName evidence="11 12">Elongation factor 4</fullName>
        <shortName evidence="12">EF-4</shortName>
        <ecNumber evidence="11 12">3.6.5.n1</ecNumber>
    </recommendedName>
    <alternativeName>
        <fullName evidence="12">Ribosomal back-translocase LepA</fullName>
    </alternativeName>
</protein>
<dbReference type="InterPro" id="IPR004161">
    <property type="entry name" value="EFTu-like_2"/>
</dbReference>
<dbReference type="Gene3D" id="3.40.50.300">
    <property type="entry name" value="P-loop containing nucleotide triphosphate hydrolases"/>
    <property type="match status" value="1"/>
</dbReference>
<dbReference type="FunFam" id="3.30.70.870:FF:000004">
    <property type="entry name" value="Translation factor GUF1, mitochondrial"/>
    <property type="match status" value="1"/>
</dbReference>
<dbReference type="PATRIC" id="fig|1360.114.peg.414"/>
<evidence type="ECO:0000256" key="5">
    <source>
        <dbReference type="ARBA" id="ARBA00022917"/>
    </source>
</evidence>
<dbReference type="SMART" id="SM00838">
    <property type="entry name" value="EFG_C"/>
    <property type="match status" value="1"/>
</dbReference>
<dbReference type="Gene3D" id="3.30.70.870">
    <property type="entry name" value="Elongation Factor G (Translational Gtpase), domain 3"/>
    <property type="match status" value="1"/>
</dbReference>